<reference evidence="3 4" key="1">
    <citation type="submission" date="2017-02" db="EMBL/GenBank/DDBJ databases">
        <title>Draft Genome Sequence of Streptomyces tsukubaensis F601, a Producer of the immunosuppressant tacrolimus FK506.</title>
        <authorList>
            <person name="Zong G."/>
            <person name="Zhong C."/>
            <person name="Fu J."/>
            <person name="Qin R."/>
            <person name="Cao G."/>
        </authorList>
    </citation>
    <scope>NUCLEOTIDE SEQUENCE [LARGE SCALE GENOMIC DNA]</scope>
    <source>
        <strain evidence="3 4">F601</strain>
    </source>
</reference>
<dbReference type="GO" id="GO:0003700">
    <property type="term" value="F:DNA-binding transcription factor activity"/>
    <property type="evidence" value="ECO:0007669"/>
    <property type="project" value="InterPro"/>
</dbReference>
<dbReference type="SUPFAM" id="SSF46785">
    <property type="entry name" value="Winged helix' DNA-binding domain"/>
    <property type="match status" value="1"/>
</dbReference>
<dbReference type="STRING" id="83656.B1H18_29150"/>
<feature type="compositionally biased region" description="Pro residues" evidence="1">
    <location>
        <begin position="201"/>
        <end position="211"/>
    </location>
</feature>
<proteinExistence type="predicted"/>
<evidence type="ECO:0000256" key="1">
    <source>
        <dbReference type="SAM" id="MobiDB-lite"/>
    </source>
</evidence>
<dbReference type="SMART" id="SM00418">
    <property type="entry name" value="HTH_ARSR"/>
    <property type="match status" value="1"/>
</dbReference>
<dbReference type="InterPro" id="IPR036390">
    <property type="entry name" value="WH_DNA-bd_sf"/>
</dbReference>
<protein>
    <submittedName>
        <fullName evidence="3">Transcriptional regulator</fullName>
    </submittedName>
</protein>
<gene>
    <name evidence="3" type="ORF">B1H18_29150</name>
</gene>
<name>A0A1V4A2A9_9ACTN</name>
<keyword evidence="4" id="KW-1185">Reference proteome</keyword>
<dbReference type="InterPro" id="IPR001845">
    <property type="entry name" value="HTH_ArsR_DNA-bd_dom"/>
</dbReference>
<feature type="region of interest" description="Disordered" evidence="1">
    <location>
        <begin position="194"/>
        <end position="219"/>
    </location>
</feature>
<dbReference type="Gene3D" id="1.10.10.10">
    <property type="entry name" value="Winged helix-like DNA-binding domain superfamily/Winged helix DNA-binding domain"/>
    <property type="match status" value="1"/>
</dbReference>
<dbReference type="Pfam" id="PF12840">
    <property type="entry name" value="HTH_20"/>
    <property type="match status" value="1"/>
</dbReference>
<evidence type="ECO:0000313" key="3">
    <source>
        <dbReference type="EMBL" id="OON72636.1"/>
    </source>
</evidence>
<dbReference type="CDD" id="cd00090">
    <property type="entry name" value="HTH_ARSR"/>
    <property type="match status" value="1"/>
</dbReference>
<comment type="caution">
    <text evidence="3">The sequence shown here is derived from an EMBL/GenBank/DDBJ whole genome shotgun (WGS) entry which is preliminary data.</text>
</comment>
<evidence type="ECO:0000259" key="2">
    <source>
        <dbReference type="SMART" id="SM00418"/>
    </source>
</evidence>
<dbReference type="Proteomes" id="UP000190539">
    <property type="component" value="Unassembled WGS sequence"/>
</dbReference>
<evidence type="ECO:0000313" key="4">
    <source>
        <dbReference type="Proteomes" id="UP000190539"/>
    </source>
</evidence>
<dbReference type="EMBL" id="MVFC01000036">
    <property type="protein sequence ID" value="OON72636.1"/>
    <property type="molecule type" value="Genomic_DNA"/>
</dbReference>
<dbReference type="InterPro" id="IPR011991">
    <property type="entry name" value="ArsR-like_HTH"/>
</dbReference>
<feature type="domain" description="HTH arsR-type" evidence="2">
    <location>
        <begin position="19"/>
        <end position="100"/>
    </location>
</feature>
<organism evidence="3 4">
    <name type="scientific">Streptomyces tsukubensis</name>
    <dbReference type="NCBI Taxonomy" id="83656"/>
    <lineage>
        <taxon>Bacteria</taxon>
        <taxon>Bacillati</taxon>
        <taxon>Actinomycetota</taxon>
        <taxon>Actinomycetes</taxon>
        <taxon>Kitasatosporales</taxon>
        <taxon>Streptomycetaceae</taxon>
        <taxon>Streptomyces</taxon>
    </lineage>
</organism>
<dbReference type="InterPro" id="IPR036388">
    <property type="entry name" value="WH-like_DNA-bd_sf"/>
</dbReference>
<sequence length="219" mass="24790">MTLMTEPPEPLNIHTLDPRSLRGLAHPLRVRLWMSLRHTGPATATQLGALLGESSGSTSYHLRQLAAHGFIEDDPEHGEGRERWWRSVHDGTRLEEPLFRHEDPSVRGAADVVLGEFVALHARELSTWVTTRRTWSEEWSESTNVSQQTLRLTPALSAELGTRIHEVIEEFRSRTVEPHTPDSAQVRIHTHVFPTRSETSPAPPSETPPEYLPELPFQD</sequence>
<dbReference type="AlphaFoldDB" id="A0A1V4A2A9"/>
<accession>A0A1V4A2A9</accession>